<keyword evidence="4 6" id="KW-1133">Transmembrane helix</keyword>
<sequence length="219" mass="22899">MPPEPLLQALDLTTLTLFAMVALVAIATPGPTVLLALANGSRHGVRASVPGMFGAVLSDFVLVGAVALGLGALLAASEFWFSVVKWIGAAYLAWLGLKLLRSQGSLDLSETGTAQAGAAPGRLFAKSFLVAVTNPKGYLFCSALLPQFIDASAPQWPQYVAIGLVFAGLDFVVMLGYALIGARAVRLLRRRAVLWLDRSCGAALLALAGSLAFYRRGAP</sequence>
<comment type="caution">
    <text evidence="7">The sequence shown here is derived from an EMBL/GenBank/DDBJ whole genome shotgun (WGS) entry which is preliminary data.</text>
</comment>
<feature type="transmembrane region" description="Helical" evidence="6">
    <location>
        <begin position="49"/>
        <end position="73"/>
    </location>
</feature>
<feature type="transmembrane region" description="Helical" evidence="6">
    <location>
        <begin position="12"/>
        <end position="37"/>
    </location>
</feature>
<dbReference type="InterPro" id="IPR001123">
    <property type="entry name" value="LeuE-type"/>
</dbReference>
<dbReference type="PIRSF" id="PIRSF006324">
    <property type="entry name" value="LeuE"/>
    <property type="match status" value="1"/>
</dbReference>
<dbReference type="PANTHER" id="PTHR30086">
    <property type="entry name" value="ARGININE EXPORTER PROTEIN ARGO"/>
    <property type="match status" value="1"/>
</dbReference>
<evidence type="ECO:0000256" key="1">
    <source>
        <dbReference type="ARBA" id="ARBA00004651"/>
    </source>
</evidence>
<feature type="transmembrane region" description="Helical" evidence="6">
    <location>
        <begin position="161"/>
        <end position="180"/>
    </location>
</feature>
<evidence type="ECO:0000313" key="8">
    <source>
        <dbReference type="Proteomes" id="UP001336250"/>
    </source>
</evidence>
<organism evidence="7 8">
    <name type="scientific">Aquincola agrisoli</name>
    <dbReference type="NCBI Taxonomy" id="3119538"/>
    <lineage>
        <taxon>Bacteria</taxon>
        <taxon>Pseudomonadati</taxon>
        <taxon>Pseudomonadota</taxon>
        <taxon>Betaproteobacteria</taxon>
        <taxon>Burkholderiales</taxon>
        <taxon>Sphaerotilaceae</taxon>
        <taxon>Aquincola</taxon>
    </lineage>
</organism>
<dbReference type="RefSeq" id="WP_332287805.1">
    <property type="nucleotide sequence ID" value="NZ_JAZIBG010000009.1"/>
</dbReference>
<dbReference type="GO" id="GO:0005886">
    <property type="term" value="C:plasma membrane"/>
    <property type="evidence" value="ECO:0007669"/>
    <property type="project" value="UniProtKB-SubCell"/>
</dbReference>
<name>A0AAW9Q1T4_9BURK</name>
<feature type="transmembrane region" description="Helical" evidence="6">
    <location>
        <begin position="128"/>
        <end position="149"/>
    </location>
</feature>
<keyword evidence="2" id="KW-1003">Cell membrane</keyword>
<protein>
    <submittedName>
        <fullName evidence="7">LysE family translocator</fullName>
    </submittedName>
</protein>
<feature type="transmembrane region" description="Helical" evidence="6">
    <location>
        <begin position="79"/>
        <end position="97"/>
    </location>
</feature>
<comment type="subcellular location">
    <subcellularLocation>
        <location evidence="1">Cell membrane</location>
        <topology evidence="1">Multi-pass membrane protein</topology>
    </subcellularLocation>
</comment>
<evidence type="ECO:0000256" key="4">
    <source>
        <dbReference type="ARBA" id="ARBA00022989"/>
    </source>
</evidence>
<dbReference type="Pfam" id="PF01810">
    <property type="entry name" value="LysE"/>
    <property type="match status" value="1"/>
</dbReference>
<accession>A0AAW9Q1T4</accession>
<dbReference type="AlphaFoldDB" id="A0AAW9Q1T4"/>
<keyword evidence="5 6" id="KW-0472">Membrane</keyword>
<keyword evidence="8" id="KW-1185">Reference proteome</keyword>
<dbReference type="EMBL" id="JAZIBG010000009">
    <property type="protein sequence ID" value="MEF7612901.1"/>
    <property type="molecule type" value="Genomic_DNA"/>
</dbReference>
<evidence type="ECO:0000256" key="3">
    <source>
        <dbReference type="ARBA" id="ARBA00022692"/>
    </source>
</evidence>
<reference evidence="7 8" key="1">
    <citation type="submission" date="2024-02" db="EMBL/GenBank/DDBJ databases">
        <title>Genome sequence of Aquincola sp. MAHUQ-54.</title>
        <authorList>
            <person name="Huq M.A."/>
        </authorList>
    </citation>
    <scope>NUCLEOTIDE SEQUENCE [LARGE SCALE GENOMIC DNA]</scope>
    <source>
        <strain evidence="7 8">MAHUQ-54</strain>
    </source>
</reference>
<dbReference type="GO" id="GO:0015171">
    <property type="term" value="F:amino acid transmembrane transporter activity"/>
    <property type="evidence" value="ECO:0007669"/>
    <property type="project" value="TreeGrafter"/>
</dbReference>
<evidence type="ECO:0000313" key="7">
    <source>
        <dbReference type="EMBL" id="MEF7612901.1"/>
    </source>
</evidence>
<evidence type="ECO:0000256" key="6">
    <source>
        <dbReference type="SAM" id="Phobius"/>
    </source>
</evidence>
<evidence type="ECO:0000256" key="5">
    <source>
        <dbReference type="ARBA" id="ARBA00023136"/>
    </source>
</evidence>
<dbReference type="PANTHER" id="PTHR30086:SF20">
    <property type="entry name" value="ARGININE EXPORTER PROTEIN ARGO-RELATED"/>
    <property type="match status" value="1"/>
</dbReference>
<gene>
    <name evidence="7" type="ORF">V4F39_03190</name>
</gene>
<evidence type="ECO:0000256" key="2">
    <source>
        <dbReference type="ARBA" id="ARBA00022475"/>
    </source>
</evidence>
<keyword evidence="3 6" id="KW-0812">Transmembrane</keyword>
<dbReference type="Proteomes" id="UP001336250">
    <property type="component" value="Unassembled WGS sequence"/>
</dbReference>
<proteinExistence type="predicted"/>